<name>A0A6A4SID9_SCOMX</name>
<sequence length="132" mass="14256">MLLFPKSTVRTRICSSPVATALFDSDVRVIVKQASRQTHSSQKSTLCKETRGRQSEDRGVVLGCDTGEKQSVDVPALPHILIPPQVTIKSLVPRLLCSKGVTLQDPGFSPADETTLHVSIRLLPPSIVLSVA</sequence>
<proteinExistence type="predicted"/>
<dbReference type="AlphaFoldDB" id="A0A6A4SID9"/>
<comment type="caution">
    <text evidence="1">The sequence shown here is derived from an EMBL/GenBank/DDBJ whole genome shotgun (WGS) entry which is preliminary data.</text>
</comment>
<organism evidence="1 2">
    <name type="scientific">Scophthalmus maximus</name>
    <name type="common">Turbot</name>
    <name type="synonym">Psetta maxima</name>
    <dbReference type="NCBI Taxonomy" id="52904"/>
    <lineage>
        <taxon>Eukaryota</taxon>
        <taxon>Metazoa</taxon>
        <taxon>Chordata</taxon>
        <taxon>Craniata</taxon>
        <taxon>Vertebrata</taxon>
        <taxon>Euteleostomi</taxon>
        <taxon>Actinopterygii</taxon>
        <taxon>Neopterygii</taxon>
        <taxon>Teleostei</taxon>
        <taxon>Neoteleostei</taxon>
        <taxon>Acanthomorphata</taxon>
        <taxon>Carangaria</taxon>
        <taxon>Pleuronectiformes</taxon>
        <taxon>Pleuronectoidei</taxon>
        <taxon>Scophthalmidae</taxon>
        <taxon>Scophthalmus</taxon>
    </lineage>
</organism>
<dbReference type="Proteomes" id="UP000438429">
    <property type="component" value="Unassembled WGS sequence"/>
</dbReference>
<protein>
    <submittedName>
        <fullName evidence="1">Uncharacterized protein</fullName>
    </submittedName>
</protein>
<accession>A0A6A4SID9</accession>
<evidence type="ECO:0000313" key="2">
    <source>
        <dbReference type="Proteomes" id="UP000438429"/>
    </source>
</evidence>
<reference evidence="1 2" key="1">
    <citation type="submission" date="2019-06" db="EMBL/GenBank/DDBJ databases">
        <title>Draft genomes of female and male turbot (Scophthalmus maximus).</title>
        <authorList>
            <person name="Xu H."/>
            <person name="Xu X.-W."/>
            <person name="Shao C."/>
            <person name="Chen S."/>
        </authorList>
    </citation>
    <scope>NUCLEOTIDE SEQUENCE [LARGE SCALE GENOMIC DNA]</scope>
    <source>
        <strain evidence="1">Ysfricsl-2016a</strain>
        <tissue evidence="1">Blood</tissue>
    </source>
</reference>
<evidence type="ECO:0000313" key="1">
    <source>
        <dbReference type="EMBL" id="KAF0031650.1"/>
    </source>
</evidence>
<dbReference type="EMBL" id="VEVO01000014">
    <property type="protein sequence ID" value="KAF0031650.1"/>
    <property type="molecule type" value="Genomic_DNA"/>
</dbReference>
<gene>
    <name evidence="1" type="ORF">F2P81_016205</name>
</gene>